<comment type="caution">
    <text evidence="1">The sequence shown here is derived from an EMBL/GenBank/DDBJ whole genome shotgun (WGS) entry which is preliminary data.</text>
</comment>
<evidence type="ECO:0000313" key="2">
    <source>
        <dbReference type="Proteomes" id="UP000807342"/>
    </source>
</evidence>
<accession>A0A9P5X093</accession>
<protein>
    <recommendedName>
        <fullName evidence="3">Protein kinase domain-containing protein</fullName>
    </recommendedName>
</protein>
<dbReference type="SUPFAM" id="SSF56112">
    <property type="entry name" value="Protein kinase-like (PK-like)"/>
    <property type="match status" value="1"/>
</dbReference>
<name>A0A9P5X093_9AGAR</name>
<dbReference type="InterPro" id="IPR011009">
    <property type="entry name" value="Kinase-like_dom_sf"/>
</dbReference>
<dbReference type="OrthoDB" id="3138711at2759"/>
<dbReference type="AlphaFoldDB" id="A0A9P5X093"/>
<gene>
    <name evidence="1" type="ORF">P691DRAFT_739419</name>
</gene>
<organism evidence="1 2">
    <name type="scientific">Macrolepiota fuliginosa MF-IS2</name>
    <dbReference type="NCBI Taxonomy" id="1400762"/>
    <lineage>
        <taxon>Eukaryota</taxon>
        <taxon>Fungi</taxon>
        <taxon>Dikarya</taxon>
        <taxon>Basidiomycota</taxon>
        <taxon>Agaricomycotina</taxon>
        <taxon>Agaricomycetes</taxon>
        <taxon>Agaricomycetidae</taxon>
        <taxon>Agaricales</taxon>
        <taxon>Agaricineae</taxon>
        <taxon>Agaricaceae</taxon>
        <taxon>Macrolepiota</taxon>
    </lineage>
</organism>
<evidence type="ECO:0000313" key="1">
    <source>
        <dbReference type="EMBL" id="KAF9441842.1"/>
    </source>
</evidence>
<reference evidence="1" key="1">
    <citation type="submission" date="2020-11" db="EMBL/GenBank/DDBJ databases">
        <authorList>
            <consortium name="DOE Joint Genome Institute"/>
            <person name="Ahrendt S."/>
            <person name="Riley R."/>
            <person name="Andreopoulos W."/>
            <person name="Labutti K."/>
            <person name="Pangilinan J."/>
            <person name="Ruiz-Duenas F.J."/>
            <person name="Barrasa J.M."/>
            <person name="Sanchez-Garcia M."/>
            <person name="Camarero S."/>
            <person name="Miyauchi S."/>
            <person name="Serrano A."/>
            <person name="Linde D."/>
            <person name="Babiker R."/>
            <person name="Drula E."/>
            <person name="Ayuso-Fernandez I."/>
            <person name="Pacheco R."/>
            <person name="Padilla G."/>
            <person name="Ferreira P."/>
            <person name="Barriuso J."/>
            <person name="Kellner H."/>
            <person name="Castanera R."/>
            <person name="Alfaro M."/>
            <person name="Ramirez L."/>
            <person name="Pisabarro A.G."/>
            <person name="Kuo A."/>
            <person name="Tritt A."/>
            <person name="Lipzen A."/>
            <person name="He G."/>
            <person name="Yan M."/>
            <person name="Ng V."/>
            <person name="Cullen D."/>
            <person name="Martin F."/>
            <person name="Rosso M.-N."/>
            <person name="Henrissat B."/>
            <person name="Hibbett D."/>
            <person name="Martinez A.T."/>
            <person name="Grigoriev I.V."/>
        </authorList>
    </citation>
    <scope>NUCLEOTIDE SEQUENCE</scope>
    <source>
        <strain evidence="1">MF-IS2</strain>
    </source>
</reference>
<dbReference type="EMBL" id="MU151767">
    <property type="protein sequence ID" value="KAF9441842.1"/>
    <property type="molecule type" value="Genomic_DNA"/>
</dbReference>
<evidence type="ECO:0008006" key="3">
    <source>
        <dbReference type="Google" id="ProtNLM"/>
    </source>
</evidence>
<keyword evidence="2" id="KW-1185">Reference proteome</keyword>
<dbReference type="Proteomes" id="UP000807342">
    <property type="component" value="Unassembled WGS sequence"/>
</dbReference>
<sequence length="522" mass="58282">MELVRVELGEAICGFTFGAEELGIRNKTAPMVIYLPGDLFDSEGKVTPQVEHTLHRAIECTPSLPSIIVTNFKVIGVFSPPKPDRAEAVFERVATTQFSLTLRVVSFAYLNKALPSGVFINIPRPDLDTDGDFILPEGPPQDPSQPLLADEQVLATCHHNSDFDLVTLVRDRARALQFFRWHNLVQQQCLKLVAHPDDTLAAVTNKAGHFLSNIRPIYPPDTSELPTDTTMHLGAIQRESPLVVTGIDKSLQESKRFTLKIQGVVAEGSEHGLCTVYRCLITSIDGEPVPSPSLCLKLFDDRFLPLLSPGGDDGDNDEHVYWWFDQFFTAEQHARNEDSAYEKLCSIQGSIIPWFYGTHQFILPDGVVLYGLLMEYIEGYSLDSGFVRGLSPDRQIKIIQSCRHACRILHIANVSQRDWHHGQVLFFTDSGAGPNHAVLIDFASTTQTWELEEPNFINNYLGLICVLLGREGDVGINSELVWEHFGEPDDWDAVWAIVPVVPNGEERKLVKAADMFPYISST</sequence>
<proteinExistence type="predicted"/>